<dbReference type="InterPro" id="IPR004088">
    <property type="entry name" value="KH_dom_type_1"/>
</dbReference>
<dbReference type="EMBL" id="JAAPAO010000124">
    <property type="protein sequence ID" value="KAF4671942.1"/>
    <property type="molecule type" value="Genomic_DNA"/>
</dbReference>
<comment type="caution">
    <text evidence="4">The sequence shown here is derived from an EMBL/GenBank/DDBJ whole genome shotgun (WGS) entry which is preliminary data.</text>
</comment>
<evidence type="ECO:0000313" key="5">
    <source>
        <dbReference type="Proteomes" id="UP000591131"/>
    </source>
</evidence>
<gene>
    <name evidence="4" type="ORF">FOL47_001096</name>
</gene>
<dbReference type="GO" id="GO:0003723">
    <property type="term" value="F:RNA binding"/>
    <property type="evidence" value="ECO:0007669"/>
    <property type="project" value="UniProtKB-UniRule"/>
</dbReference>
<organism evidence="4 5">
    <name type="scientific">Perkinsus chesapeaki</name>
    <name type="common">Clam parasite</name>
    <name type="synonym">Perkinsus andrewsi</name>
    <dbReference type="NCBI Taxonomy" id="330153"/>
    <lineage>
        <taxon>Eukaryota</taxon>
        <taxon>Sar</taxon>
        <taxon>Alveolata</taxon>
        <taxon>Perkinsozoa</taxon>
        <taxon>Perkinsea</taxon>
        <taxon>Perkinsida</taxon>
        <taxon>Perkinsidae</taxon>
        <taxon>Perkinsus</taxon>
    </lineage>
</organism>
<sequence length="291" mass="31630">MPPSREYIEGKAIAFATGPYWIKLLVSNSIAGSIIGPNGSRLSKLEIDTTTVVRISPKGQHFPGTHDRAMVIAAKDIQGISRAVRRVCSALVKLRYQHLRPAPDGTSLNLRLIVPKSSINNLIGLGGSHARRFESITGVNLVVGDRIEGCQERLVDLYGLPDNIAVAVCDISDGILKSDPYVRRHVNVIYHQILPSQPEEATSHFSLKMRLACTLRMFPELNAEQVGLECGAQIMTTLVDDNDDAKLLSRTFVIEGSMASVIRVHSRLVALSQMYCCGGVKEEVSIGVSGG</sequence>
<keyword evidence="2" id="KW-0694">RNA-binding</keyword>
<accession>A0A7J6MK11</accession>
<dbReference type="SUPFAM" id="SSF54791">
    <property type="entry name" value="Eukaryotic type KH-domain (KH-domain type I)"/>
    <property type="match status" value="2"/>
</dbReference>
<evidence type="ECO:0000256" key="2">
    <source>
        <dbReference type="PROSITE-ProRule" id="PRU00117"/>
    </source>
</evidence>
<dbReference type="InterPro" id="IPR036612">
    <property type="entry name" value="KH_dom_type_1_sf"/>
</dbReference>
<dbReference type="OrthoDB" id="441329at2759"/>
<dbReference type="InterPro" id="IPR004087">
    <property type="entry name" value="KH_dom"/>
</dbReference>
<dbReference type="Gene3D" id="3.30.1370.10">
    <property type="entry name" value="K Homology domain, type 1"/>
    <property type="match status" value="2"/>
</dbReference>
<proteinExistence type="predicted"/>
<keyword evidence="5" id="KW-1185">Reference proteome</keyword>
<evidence type="ECO:0000313" key="4">
    <source>
        <dbReference type="EMBL" id="KAF4671942.1"/>
    </source>
</evidence>
<keyword evidence="1" id="KW-0677">Repeat</keyword>
<protein>
    <recommendedName>
        <fullName evidence="3">K Homology domain-containing protein</fullName>
    </recommendedName>
</protein>
<dbReference type="SMART" id="SM00322">
    <property type="entry name" value="KH"/>
    <property type="match status" value="2"/>
</dbReference>
<evidence type="ECO:0000259" key="3">
    <source>
        <dbReference type="SMART" id="SM00322"/>
    </source>
</evidence>
<dbReference type="Pfam" id="PF00013">
    <property type="entry name" value="KH_1"/>
    <property type="match status" value="2"/>
</dbReference>
<dbReference type="AlphaFoldDB" id="A0A7J6MK11"/>
<dbReference type="PANTHER" id="PTHR10288">
    <property type="entry name" value="KH DOMAIN CONTAINING RNA BINDING PROTEIN"/>
    <property type="match status" value="1"/>
</dbReference>
<feature type="domain" description="K Homology" evidence="3">
    <location>
        <begin position="18"/>
        <end position="92"/>
    </location>
</feature>
<evidence type="ECO:0000256" key="1">
    <source>
        <dbReference type="ARBA" id="ARBA00022737"/>
    </source>
</evidence>
<dbReference type="Proteomes" id="UP000591131">
    <property type="component" value="Unassembled WGS sequence"/>
</dbReference>
<reference evidence="4 5" key="1">
    <citation type="submission" date="2020-04" db="EMBL/GenBank/DDBJ databases">
        <title>Perkinsus chesapeaki whole genome sequence.</title>
        <authorList>
            <person name="Bogema D.R."/>
        </authorList>
    </citation>
    <scope>NUCLEOTIDE SEQUENCE [LARGE SCALE GENOMIC DNA]</scope>
    <source>
        <strain evidence="4">ATCC PRA-425</strain>
    </source>
</reference>
<name>A0A7J6MK11_PERCH</name>
<feature type="domain" description="K Homology" evidence="3">
    <location>
        <begin position="106"/>
        <end position="176"/>
    </location>
</feature>
<dbReference type="PROSITE" id="PS50084">
    <property type="entry name" value="KH_TYPE_1"/>
    <property type="match status" value="2"/>
</dbReference>